<proteinExistence type="predicted"/>
<evidence type="ECO:0000256" key="1">
    <source>
        <dbReference type="ARBA" id="ARBA00004123"/>
    </source>
</evidence>
<sequence>MDLEALADEEERQLQAHNEEEDARRALFGGTPPPRDGGSGTRTGSTSPPAMASVAAGPSNTRKRGPRSKVWDDFDKICHDIDGKKVRYAACCKYCKATLSVKSNCGTGHLLRHNCNAKKELERYLGFELSTTEDDEQQELSSILLHQRCACHIIILIVKCDLKRLKAYLDDFRIAINFLNLSNQKIAAYKSYCLSMGVSHRKFGVDVDVRWNSTYLMLKHLVPHRSTFSVFIQIQYPLSDDGSPLPTNDHWYVAKKATASAISELSSYLDSDTINQFDDSFNILSWWHQHKITFPILSILAKNVLIIPASTVSSESTFSLVGRVIEERRHKLTSDMVELAGKHLQHNLEKETTDLEAAVELMTLGDQGGGQGGGGQGR</sequence>
<keyword evidence="9" id="KW-1185">Reference proteome</keyword>
<keyword evidence="2" id="KW-0479">Metal-binding</keyword>
<comment type="subcellular location">
    <subcellularLocation>
        <location evidence="1">Nucleus</location>
    </subcellularLocation>
</comment>
<dbReference type="InterPro" id="IPR052035">
    <property type="entry name" value="ZnF_BED_domain_contain"/>
</dbReference>
<evidence type="ECO:0000256" key="6">
    <source>
        <dbReference type="SAM" id="MobiDB-lite"/>
    </source>
</evidence>
<keyword evidence="4" id="KW-0862">Zinc</keyword>
<evidence type="ECO:0000256" key="4">
    <source>
        <dbReference type="ARBA" id="ARBA00022833"/>
    </source>
</evidence>
<dbReference type="PANTHER" id="PTHR46481:SF10">
    <property type="entry name" value="ZINC FINGER BED DOMAIN-CONTAINING PROTEIN 39"/>
    <property type="match status" value="1"/>
</dbReference>
<dbReference type="GO" id="GO:0005634">
    <property type="term" value="C:nucleus"/>
    <property type="evidence" value="ECO:0007669"/>
    <property type="project" value="UniProtKB-SubCell"/>
</dbReference>
<dbReference type="PANTHER" id="PTHR46481">
    <property type="entry name" value="ZINC FINGER BED DOMAIN-CONTAINING PROTEIN 4"/>
    <property type="match status" value="1"/>
</dbReference>
<feature type="compositionally biased region" description="Acidic residues" evidence="6">
    <location>
        <begin position="1"/>
        <end position="11"/>
    </location>
</feature>
<evidence type="ECO:0000313" key="9">
    <source>
        <dbReference type="Proteomes" id="UP001341281"/>
    </source>
</evidence>
<evidence type="ECO:0000256" key="3">
    <source>
        <dbReference type="ARBA" id="ARBA00022771"/>
    </source>
</evidence>
<dbReference type="InterPro" id="IPR036236">
    <property type="entry name" value="Znf_C2H2_sf"/>
</dbReference>
<name>A0AAQ3X0A2_PASNO</name>
<dbReference type="GO" id="GO:0046983">
    <property type="term" value="F:protein dimerization activity"/>
    <property type="evidence" value="ECO:0007669"/>
    <property type="project" value="InterPro"/>
</dbReference>
<keyword evidence="3" id="KW-0863">Zinc-finger</keyword>
<feature type="region of interest" description="Disordered" evidence="6">
    <location>
        <begin position="1"/>
        <end position="68"/>
    </location>
</feature>
<dbReference type="EMBL" id="CP144750">
    <property type="protein sequence ID" value="WVZ79811.1"/>
    <property type="molecule type" value="Genomic_DNA"/>
</dbReference>
<keyword evidence="5" id="KW-0539">Nucleus</keyword>
<reference evidence="8 9" key="1">
    <citation type="submission" date="2024-02" db="EMBL/GenBank/DDBJ databases">
        <title>High-quality chromosome-scale genome assembly of Pensacola bahiagrass (Paspalum notatum Flugge var. saurae).</title>
        <authorList>
            <person name="Vega J.M."/>
            <person name="Podio M."/>
            <person name="Orjuela J."/>
            <person name="Siena L.A."/>
            <person name="Pessino S.C."/>
            <person name="Combes M.C."/>
            <person name="Mariac C."/>
            <person name="Albertini E."/>
            <person name="Pupilli F."/>
            <person name="Ortiz J.P.A."/>
            <person name="Leblanc O."/>
        </authorList>
    </citation>
    <scope>NUCLEOTIDE SEQUENCE [LARGE SCALE GENOMIC DNA]</scope>
    <source>
        <strain evidence="8">R1</strain>
        <tissue evidence="8">Leaf</tissue>
    </source>
</reference>
<dbReference type="AlphaFoldDB" id="A0AAQ3X0A2"/>
<dbReference type="SUPFAM" id="SSF57667">
    <property type="entry name" value="beta-beta-alpha zinc fingers"/>
    <property type="match status" value="1"/>
</dbReference>
<dbReference type="Proteomes" id="UP001341281">
    <property type="component" value="Chromosome 06"/>
</dbReference>
<dbReference type="SUPFAM" id="SSF53098">
    <property type="entry name" value="Ribonuclease H-like"/>
    <property type="match status" value="1"/>
</dbReference>
<evidence type="ECO:0000256" key="2">
    <source>
        <dbReference type="ARBA" id="ARBA00022723"/>
    </source>
</evidence>
<accession>A0AAQ3X0A2</accession>
<evidence type="ECO:0000259" key="7">
    <source>
        <dbReference type="Pfam" id="PF05699"/>
    </source>
</evidence>
<evidence type="ECO:0000256" key="5">
    <source>
        <dbReference type="ARBA" id="ARBA00023242"/>
    </source>
</evidence>
<dbReference type="GO" id="GO:0008270">
    <property type="term" value="F:zinc ion binding"/>
    <property type="evidence" value="ECO:0007669"/>
    <property type="project" value="UniProtKB-KW"/>
</dbReference>
<dbReference type="InterPro" id="IPR008906">
    <property type="entry name" value="HATC_C_dom"/>
</dbReference>
<organism evidence="8 9">
    <name type="scientific">Paspalum notatum var. saurae</name>
    <dbReference type="NCBI Taxonomy" id="547442"/>
    <lineage>
        <taxon>Eukaryota</taxon>
        <taxon>Viridiplantae</taxon>
        <taxon>Streptophyta</taxon>
        <taxon>Embryophyta</taxon>
        <taxon>Tracheophyta</taxon>
        <taxon>Spermatophyta</taxon>
        <taxon>Magnoliopsida</taxon>
        <taxon>Liliopsida</taxon>
        <taxon>Poales</taxon>
        <taxon>Poaceae</taxon>
        <taxon>PACMAD clade</taxon>
        <taxon>Panicoideae</taxon>
        <taxon>Andropogonodae</taxon>
        <taxon>Paspaleae</taxon>
        <taxon>Paspalinae</taxon>
        <taxon>Paspalum</taxon>
    </lineage>
</organism>
<dbReference type="InterPro" id="IPR012337">
    <property type="entry name" value="RNaseH-like_sf"/>
</dbReference>
<feature type="non-terminal residue" evidence="8">
    <location>
        <position position="1"/>
    </location>
</feature>
<gene>
    <name evidence="8" type="ORF">U9M48_027346</name>
</gene>
<dbReference type="Pfam" id="PF05699">
    <property type="entry name" value="Dimer_Tnp_hAT"/>
    <property type="match status" value="1"/>
</dbReference>
<feature type="compositionally biased region" description="Basic and acidic residues" evidence="6">
    <location>
        <begin position="12"/>
        <end position="25"/>
    </location>
</feature>
<dbReference type="SMART" id="SM00614">
    <property type="entry name" value="ZnF_BED"/>
    <property type="match status" value="1"/>
</dbReference>
<evidence type="ECO:0000313" key="8">
    <source>
        <dbReference type="EMBL" id="WVZ79811.1"/>
    </source>
</evidence>
<feature type="domain" description="HAT C-terminal dimerisation" evidence="7">
    <location>
        <begin position="264"/>
        <end position="338"/>
    </location>
</feature>
<protein>
    <recommendedName>
        <fullName evidence="7">HAT C-terminal dimerisation domain-containing protein</fullName>
    </recommendedName>
</protein>